<dbReference type="RefSeq" id="WP_271205836.1">
    <property type="nucleotide sequence ID" value="NZ_BSFK01000016.1"/>
</dbReference>
<dbReference type="EMBL" id="BSFK01000016">
    <property type="protein sequence ID" value="GLK78016.1"/>
    <property type="molecule type" value="Genomic_DNA"/>
</dbReference>
<keyword evidence="2" id="KW-1185">Reference proteome</keyword>
<name>A0A9W6JI12_9HYPH</name>
<accession>A0A9W6JI12</accession>
<proteinExistence type="predicted"/>
<dbReference type="AlphaFoldDB" id="A0A9W6JI12"/>
<reference evidence="1" key="1">
    <citation type="journal article" date="2014" name="Int. J. Syst. Evol. Microbiol.">
        <title>Complete genome sequence of Corynebacterium casei LMG S-19264T (=DSM 44701T), isolated from a smear-ripened cheese.</title>
        <authorList>
            <consortium name="US DOE Joint Genome Institute (JGI-PGF)"/>
            <person name="Walter F."/>
            <person name="Albersmeier A."/>
            <person name="Kalinowski J."/>
            <person name="Ruckert C."/>
        </authorList>
    </citation>
    <scope>NUCLEOTIDE SEQUENCE</scope>
    <source>
        <strain evidence="1">VKM B-2555</strain>
    </source>
</reference>
<organism evidence="1 2">
    <name type="scientific">Methylopila jiangsuensis</name>
    <dbReference type="NCBI Taxonomy" id="586230"/>
    <lineage>
        <taxon>Bacteria</taxon>
        <taxon>Pseudomonadati</taxon>
        <taxon>Pseudomonadota</taxon>
        <taxon>Alphaproteobacteria</taxon>
        <taxon>Hyphomicrobiales</taxon>
        <taxon>Methylopilaceae</taxon>
        <taxon>Methylopila</taxon>
    </lineage>
</organism>
<protein>
    <submittedName>
        <fullName evidence="1">Uncharacterized protein</fullName>
    </submittedName>
</protein>
<evidence type="ECO:0000313" key="2">
    <source>
        <dbReference type="Proteomes" id="UP001143364"/>
    </source>
</evidence>
<evidence type="ECO:0000313" key="1">
    <source>
        <dbReference type="EMBL" id="GLK78016.1"/>
    </source>
</evidence>
<dbReference type="Proteomes" id="UP001143364">
    <property type="component" value="Unassembled WGS sequence"/>
</dbReference>
<gene>
    <name evidence="1" type="ORF">GCM10008171_32700</name>
</gene>
<reference evidence="1" key="2">
    <citation type="submission" date="2023-01" db="EMBL/GenBank/DDBJ databases">
        <authorList>
            <person name="Sun Q."/>
            <person name="Evtushenko L."/>
        </authorList>
    </citation>
    <scope>NUCLEOTIDE SEQUENCE</scope>
    <source>
        <strain evidence="1">VKM B-2555</strain>
    </source>
</reference>
<comment type="caution">
    <text evidence="1">The sequence shown here is derived from an EMBL/GenBank/DDBJ whole genome shotgun (WGS) entry which is preliminary data.</text>
</comment>
<dbReference type="Gene3D" id="1.10.10.60">
    <property type="entry name" value="Homeodomain-like"/>
    <property type="match status" value="1"/>
</dbReference>
<sequence length="47" mass="5049">MTEDQKAAALSLWCAGCDTAEIARRLGLPEAAVYNALSKRPSDRRAA</sequence>